<reference evidence="2" key="1">
    <citation type="submission" date="2015-10" db="EMBL/GenBank/DDBJ databases">
        <authorList>
            <person name="Gilbert D.G."/>
        </authorList>
    </citation>
    <scope>NUCLEOTIDE SEQUENCE</scope>
    <source>
        <strain evidence="2">Phyl III-seqv23</strain>
    </source>
</reference>
<proteinExistence type="predicted"/>
<evidence type="ECO:0000313" key="2">
    <source>
        <dbReference type="EMBL" id="CUV19570.1"/>
    </source>
</evidence>
<dbReference type="EMBL" id="LN899821">
    <property type="protein sequence ID" value="CUV19570.1"/>
    <property type="molecule type" value="Genomic_DNA"/>
</dbReference>
<name>A0A0S4UCM2_RALSL</name>
<protein>
    <submittedName>
        <fullName evidence="2">Uncharacterized protein</fullName>
    </submittedName>
</protein>
<gene>
    <name evidence="2" type="ORF">PSS4_v1_1070003</name>
</gene>
<accession>A0A0S4UCM2</accession>
<sequence>MAAKSMAPVERTGRYDFGAGNDDRIKQKLDIRVGFRRIPTPQHTTCEKLK</sequence>
<feature type="region of interest" description="Disordered" evidence="1">
    <location>
        <begin position="1"/>
        <end position="21"/>
    </location>
</feature>
<evidence type="ECO:0000256" key="1">
    <source>
        <dbReference type="SAM" id="MobiDB-lite"/>
    </source>
</evidence>
<organism evidence="2">
    <name type="scientific">Ralstonia solanacearum</name>
    <name type="common">Pseudomonas solanacearum</name>
    <dbReference type="NCBI Taxonomy" id="305"/>
    <lineage>
        <taxon>Bacteria</taxon>
        <taxon>Pseudomonadati</taxon>
        <taxon>Pseudomonadota</taxon>
        <taxon>Betaproteobacteria</taxon>
        <taxon>Burkholderiales</taxon>
        <taxon>Burkholderiaceae</taxon>
        <taxon>Ralstonia</taxon>
        <taxon>Ralstonia solanacearum species complex</taxon>
    </lineage>
</organism>
<dbReference type="AlphaFoldDB" id="A0A0S4UCM2"/>